<name>A0A4P9W901_9FUNG</name>
<dbReference type="SUPFAM" id="SSF51905">
    <property type="entry name" value="FAD/NAD(P)-binding domain"/>
    <property type="match status" value="1"/>
</dbReference>
<dbReference type="InterPro" id="IPR043683">
    <property type="entry name" value="TetX_monooxygenase"/>
</dbReference>
<dbReference type="Gene3D" id="3.50.50.60">
    <property type="entry name" value="FAD/NAD(P)-binding domain"/>
    <property type="match status" value="1"/>
</dbReference>
<proteinExistence type="inferred from homology"/>
<dbReference type="GO" id="GO:0071949">
    <property type="term" value="F:FAD binding"/>
    <property type="evidence" value="ECO:0007669"/>
    <property type="project" value="InterPro"/>
</dbReference>
<evidence type="ECO:0000256" key="2">
    <source>
        <dbReference type="ARBA" id="ARBA00022827"/>
    </source>
</evidence>
<evidence type="ECO:0000313" key="7">
    <source>
        <dbReference type="Proteomes" id="UP000269721"/>
    </source>
</evidence>
<keyword evidence="7" id="KW-1185">Reference proteome</keyword>
<keyword evidence="4 6" id="KW-0503">Monooxygenase</keyword>
<protein>
    <submittedName>
        <fullName evidence="6">Monooxygenase FAD-binding protein</fullName>
    </submittedName>
</protein>
<dbReference type="PANTHER" id="PTHR46972">
    <property type="entry name" value="MONOOXYGENASE ASQM-RELATED"/>
    <property type="match status" value="1"/>
</dbReference>
<dbReference type="GO" id="GO:0046677">
    <property type="term" value="P:response to antibiotic"/>
    <property type="evidence" value="ECO:0007669"/>
    <property type="project" value="InterPro"/>
</dbReference>
<feature type="domain" description="FAD-binding" evidence="5">
    <location>
        <begin position="7"/>
        <end position="51"/>
    </location>
</feature>
<dbReference type="OrthoDB" id="655030at2759"/>
<organism evidence="6 7">
    <name type="scientific">Blyttiomyces helicus</name>
    <dbReference type="NCBI Taxonomy" id="388810"/>
    <lineage>
        <taxon>Eukaryota</taxon>
        <taxon>Fungi</taxon>
        <taxon>Fungi incertae sedis</taxon>
        <taxon>Chytridiomycota</taxon>
        <taxon>Chytridiomycota incertae sedis</taxon>
        <taxon>Chytridiomycetes</taxon>
        <taxon>Chytridiomycetes incertae sedis</taxon>
        <taxon>Blyttiomyces</taxon>
    </lineage>
</organism>
<dbReference type="HAMAP" id="MF_00845">
    <property type="entry name" value="TetX_monooxygenase"/>
    <property type="match status" value="1"/>
</dbReference>
<accession>A0A4P9W901</accession>
<dbReference type="Pfam" id="PF01494">
    <property type="entry name" value="FAD_binding_3"/>
    <property type="match status" value="2"/>
</dbReference>
<reference evidence="7" key="1">
    <citation type="journal article" date="2018" name="Nat. Microbiol.">
        <title>Leveraging single-cell genomics to expand the fungal tree of life.</title>
        <authorList>
            <person name="Ahrendt S.R."/>
            <person name="Quandt C.A."/>
            <person name="Ciobanu D."/>
            <person name="Clum A."/>
            <person name="Salamov A."/>
            <person name="Andreopoulos B."/>
            <person name="Cheng J.F."/>
            <person name="Woyke T."/>
            <person name="Pelin A."/>
            <person name="Henrissat B."/>
            <person name="Reynolds N.K."/>
            <person name="Benny G.L."/>
            <person name="Smith M.E."/>
            <person name="James T.Y."/>
            <person name="Grigoriev I.V."/>
        </authorList>
    </citation>
    <scope>NUCLEOTIDE SEQUENCE [LARGE SCALE GENOMIC DNA]</scope>
</reference>
<keyword evidence="2" id="KW-0274">FAD</keyword>
<dbReference type="Proteomes" id="UP000269721">
    <property type="component" value="Unassembled WGS sequence"/>
</dbReference>
<dbReference type="PRINTS" id="PR00420">
    <property type="entry name" value="RNGMNOXGNASE"/>
</dbReference>
<feature type="domain" description="FAD-binding" evidence="5">
    <location>
        <begin position="301"/>
        <end position="334"/>
    </location>
</feature>
<dbReference type="InterPro" id="IPR036188">
    <property type="entry name" value="FAD/NAD-bd_sf"/>
</dbReference>
<keyword evidence="3" id="KW-0560">Oxidoreductase</keyword>
<dbReference type="PANTHER" id="PTHR46972:SF1">
    <property type="entry name" value="FAD DEPENDENT OXIDOREDUCTASE DOMAIN-CONTAINING PROTEIN"/>
    <property type="match status" value="1"/>
</dbReference>
<evidence type="ECO:0000256" key="1">
    <source>
        <dbReference type="ARBA" id="ARBA00022630"/>
    </source>
</evidence>
<evidence type="ECO:0000259" key="5">
    <source>
        <dbReference type="Pfam" id="PF01494"/>
    </source>
</evidence>
<gene>
    <name evidence="6" type="ORF">BDK51DRAFT_49377</name>
</gene>
<dbReference type="AlphaFoldDB" id="A0A4P9W901"/>
<evidence type="ECO:0000313" key="6">
    <source>
        <dbReference type="EMBL" id="RKO88622.1"/>
    </source>
</evidence>
<evidence type="ECO:0000256" key="3">
    <source>
        <dbReference type="ARBA" id="ARBA00023002"/>
    </source>
</evidence>
<dbReference type="GO" id="GO:0004497">
    <property type="term" value="F:monooxygenase activity"/>
    <property type="evidence" value="ECO:0007669"/>
    <property type="project" value="UniProtKB-KW"/>
</dbReference>
<keyword evidence="1" id="KW-0285">Flavoprotein</keyword>
<dbReference type="EMBL" id="KZ996596">
    <property type="protein sequence ID" value="RKO88622.1"/>
    <property type="molecule type" value="Genomic_DNA"/>
</dbReference>
<dbReference type="InterPro" id="IPR002938">
    <property type="entry name" value="FAD-bd"/>
</dbReference>
<sequence length="392" mass="41715">MSFPHQTIAIIGAGPAGLSLARILAQNGISSTIYERDTSRNARPDQGGILDLRPDGGQHALHLAGLHPAFRALSRPEGDATRIVDEHGVVHFDEAGPPAGENGASDKPEIDRGQLRDLLLDSLAPDTVKWGHALVRVAPAPTEDHRWELEFAHGVMTVVDLVVGADGAWSRVRPVLSPAMPIYTGVTFVEFTLHDVDTHHPEVATLVGSGTMFAMGGEKGLIAQRSGKGNVRVYFALRVAQTWGSDCGIAWDGPGAAAAIEALLPGWADPLLALVRGSDTAFIPRPLFALPTDLEWAPRHGVTLVGDAAHLMSPFAGEGANLAMRDATDLAMAIVGERDVRRAVEVYEAAMYGRAHEAARESEENLEICMAADAPKGFVEVMKSHGPPPAHE</sequence>
<evidence type="ECO:0000256" key="4">
    <source>
        <dbReference type="ARBA" id="ARBA00023033"/>
    </source>
</evidence>